<protein>
    <submittedName>
        <fullName evidence="1">Uncharacterized protein</fullName>
    </submittedName>
</protein>
<evidence type="ECO:0000313" key="2">
    <source>
        <dbReference type="Proteomes" id="UP000243686"/>
    </source>
</evidence>
<dbReference type="Gene3D" id="3.10.170.20">
    <property type="match status" value="1"/>
</dbReference>
<name>A0A1S8X3R5_OPIVI</name>
<gene>
    <name evidence="1" type="ORF">X801_02752</name>
</gene>
<sequence>MDSTIRGCEREVCFIRLTKCDGEFELINNQLMCANVCLQSLQCGQYLVPSTYLKGCKVHTADGYIEAAVDGTGLADADFLVILEVLAEDECSGILTKPDSCSADFVTDRPVAGVIAVCPRIMSTAVEITTNILVRDLGHLLVRESV</sequence>
<dbReference type="EMBL" id="KV892167">
    <property type="protein sequence ID" value="OON21355.1"/>
    <property type="molecule type" value="Genomic_DNA"/>
</dbReference>
<dbReference type="Proteomes" id="UP000243686">
    <property type="component" value="Unassembled WGS sequence"/>
</dbReference>
<accession>A0A1S8X3R5</accession>
<organism evidence="1 2">
    <name type="scientific">Opisthorchis viverrini</name>
    <name type="common">Southeast Asian liver fluke</name>
    <dbReference type="NCBI Taxonomy" id="6198"/>
    <lineage>
        <taxon>Eukaryota</taxon>
        <taxon>Metazoa</taxon>
        <taxon>Spiralia</taxon>
        <taxon>Lophotrochozoa</taxon>
        <taxon>Platyhelminthes</taxon>
        <taxon>Trematoda</taxon>
        <taxon>Digenea</taxon>
        <taxon>Opisthorchiida</taxon>
        <taxon>Opisthorchiata</taxon>
        <taxon>Opisthorchiidae</taxon>
        <taxon>Opisthorchis</taxon>
    </lineage>
</organism>
<reference evidence="1 2" key="1">
    <citation type="submission" date="2015-03" db="EMBL/GenBank/DDBJ databases">
        <title>Draft genome of the nematode, Opisthorchis viverrini.</title>
        <authorList>
            <person name="Mitreva M."/>
        </authorList>
    </citation>
    <scope>NUCLEOTIDE SEQUENCE [LARGE SCALE GENOMIC DNA]</scope>
    <source>
        <strain evidence="1">Khon Kaen</strain>
    </source>
</reference>
<keyword evidence="2" id="KW-1185">Reference proteome</keyword>
<proteinExistence type="predicted"/>
<evidence type="ECO:0000313" key="1">
    <source>
        <dbReference type="EMBL" id="OON21355.1"/>
    </source>
</evidence>
<dbReference type="AlphaFoldDB" id="A0A1S8X3R5"/>